<feature type="domain" description="DUF2147" evidence="2">
    <location>
        <begin position="26"/>
        <end position="141"/>
    </location>
</feature>
<keyword evidence="1" id="KW-0732">Signal</keyword>
<gene>
    <name evidence="3" type="ORF">E6C50_07175</name>
</gene>
<accession>A0A4S4A028</accession>
<sequence length="143" mass="15663">MRKQLLTVFFVAFVGLFSAQAQGVVGKWKTVDDETGEAKSIVEITESGGKIYGKVVEILNPAKKNAKCKDCSGEDKDKPILGLTIIKGLKKSGDEYTDGKILDPNKGKLYKCTVKLDGHDKLNVRGYVGISLIGRTQTWSRVK</sequence>
<feature type="signal peptide" evidence="1">
    <location>
        <begin position="1"/>
        <end position="21"/>
    </location>
</feature>
<name>A0A4S4A028_9FLAO</name>
<dbReference type="Gene3D" id="2.40.128.520">
    <property type="match status" value="1"/>
</dbReference>
<evidence type="ECO:0000256" key="1">
    <source>
        <dbReference type="SAM" id="SignalP"/>
    </source>
</evidence>
<dbReference type="PANTHER" id="PTHR36919">
    <property type="entry name" value="BLR1215 PROTEIN"/>
    <property type="match status" value="1"/>
</dbReference>
<dbReference type="Proteomes" id="UP000307507">
    <property type="component" value="Unassembled WGS sequence"/>
</dbReference>
<keyword evidence="4" id="KW-1185">Reference proteome</keyword>
<dbReference type="Pfam" id="PF09917">
    <property type="entry name" value="DUF2147"/>
    <property type="match status" value="1"/>
</dbReference>
<evidence type="ECO:0000313" key="4">
    <source>
        <dbReference type="Proteomes" id="UP000307507"/>
    </source>
</evidence>
<dbReference type="EMBL" id="SSNZ01000002">
    <property type="protein sequence ID" value="THF51537.1"/>
    <property type="molecule type" value="Genomic_DNA"/>
</dbReference>
<protein>
    <submittedName>
        <fullName evidence="3">DUF2147 domain-containing protein</fullName>
    </submittedName>
</protein>
<dbReference type="InterPro" id="IPR019223">
    <property type="entry name" value="DUF2147"/>
</dbReference>
<dbReference type="OrthoDB" id="9814399at2"/>
<comment type="caution">
    <text evidence="3">The sequence shown here is derived from an EMBL/GenBank/DDBJ whole genome shotgun (WGS) entry which is preliminary data.</text>
</comment>
<dbReference type="AlphaFoldDB" id="A0A4S4A028"/>
<proteinExistence type="predicted"/>
<feature type="chain" id="PRO_5020690847" evidence="1">
    <location>
        <begin position="22"/>
        <end position="143"/>
    </location>
</feature>
<evidence type="ECO:0000313" key="3">
    <source>
        <dbReference type="EMBL" id="THF51537.1"/>
    </source>
</evidence>
<evidence type="ECO:0000259" key="2">
    <source>
        <dbReference type="Pfam" id="PF09917"/>
    </source>
</evidence>
<reference evidence="3 4" key="1">
    <citation type="submission" date="2019-04" db="EMBL/GenBank/DDBJ databases">
        <title>Flavobacterium sp. nov. isolated from construction timber.</title>
        <authorList>
            <person name="Lin S.-Y."/>
            <person name="Chang C.-T."/>
            <person name="Young C.-C."/>
        </authorList>
    </citation>
    <scope>NUCLEOTIDE SEQUENCE [LARGE SCALE GENOMIC DNA]</scope>
    <source>
        <strain evidence="3 4">CC-CTC003</strain>
    </source>
</reference>
<dbReference type="PANTHER" id="PTHR36919:SF3">
    <property type="entry name" value="BLL5882 PROTEIN"/>
    <property type="match status" value="1"/>
</dbReference>
<dbReference type="RefSeq" id="WP_136402522.1">
    <property type="nucleotide sequence ID" value="NZ_SSNZ01000002.1"/>
</dbReference>
<organism evidence="3 4">
    <name type="scientific">Flavobacterium supellecticarium</name>
    <dbReference type="NCBI Taxonomy" id="2565924"/>
    <lineage>
        <taxon>Bacteria</taxon>
        <taxon>Pseudomonadati</taxon>
        <taxon>Bacteroidota</taxon>
        <taxon>Flavobacteriia</taxon>
        <taxon>Flavobacteriales</taxon>
        <taxon>Flavobacteriaceae</taxon>
        <taxon>Flavobacterium</taxon>
    </lineage>
</organism>